<proteinExistence type="predicted"/>
<feature type="non-terminal residue" evidence="2">
    <location>
        <position position="1"/>
    </location>
</feature>
<organism evidence="2 3">
    <name type="scientific">Streblomastix strix</name>
    <dbReference type="NCBI Taxonomy" id="222440"/>
    <lineage>
        <taxon>Eukaryota</taxon>
        <taxon>Metamonada</taxon>
        <taxon>Preaxostyla</taxon>
        <taxon>Oxymonadida</taxon>
        <taxon>Streblomastigidae</taxon>
        <taxon>Streblomastix</taxon>
    </lineage>
</organism>
<name>A0A5J4UAB1_9EUKA</name>
<protein>
    <submittedName>
        <fullName evidence="2">Uncharacterized protein</fullName>
    </submittedName>
</protein>
<evidence type="ECO:0000313" key="3">
    <source>
        <dbReference type="Proteomes" id="UP000324800"/>
    </source>
</evidence>
<sequence>LFFVRNRRFPMFIPPPNLLPIILYEPPLPTFTVTKIQNTPSNVNSSPLLTYPLSINQFEYQNQKNDYQINDIQKRRTMKVKLRHKRMKEKEKQKEKEKKERARLRKIEKLKNKEKQETKPNQQTKTKNDSDSDASTETEVVNDNKDASKTKNEKQANIDQDELSEDEEIEEFDIEQDLSSITQSSVNTKTSSNIIEDKENYNKSMITKRKSSSIHKSKQLTEEEQKLLKQKESKLLLKKKRKKRRRLLLRQKRQQQWIRYKHQQLKNFSYDIRTLRYGGMPYDYIWMELPTFVSPLPSYCSFVRPTLDQFPLALSAEQKQNSLIVASQSALSNAGETKLSFKSCVDPFLIPSPLIPTWLGVRWGVMRWMSIRESIPAFLGLALSCSERAQRIVVPKIRSALSLPSLTIDEIPFKLAFITKAIRMFISFQSRFTSYICIRTEEE</sequence>
<evidence type="ECO:0000256" key="1">
    <source>
        <dbReference type="SAM" id="MobiDB-lite"/>
    </source>
</evidence>
<gene>
    <name evidence="2" type="ORF">EZS28_037868</name>
</gene>
<reference evidence="2 3" key="1">
    <citation type="submission" date="2019-03" db="EMBL/GenBank/DDBJ databases">
        <title>Single cell metagenomics reveals metabolic interactions within the superorganism composed of flagellate Streblomastix strix and complex community of Bacteroidetes bacteria on its surface.</title>
        <authorList>
            <person name="Treitli S.C."/>
            <person name="Kolisko M."/>
            <person name="Husnik F."/>
            <person name="Keeling P."/>
            <person name="Hampl V."/>
        </authorList>
    </citation>
    <scope>NUCLEOTIDE SEQUENCE [LARGE SCALE GENOMIC DNA]</scope>
    <source>
        <strain evidence="2">ST1C</strain>
    </source>
</reference>
<evidence type="ECO:0000313" key="2">
    <source>
        <dbReference type="EMBL" id="KAA6366605.1"/>
    </source>
</evidence>
<feature type="compositionally biased region" description="Basic and acidic residues" evidence="1">
    <location>
        <begin position="142"/>
        <end position="156"/>
    </location>
</feature>
<comment type="caution">
    <text evidence="2">The sequence shown here is derived from an EMBL/GenBank/DDBJ whole genome shotgun (WGS) entry which is preliminary data.</text>
</comment>
<dbReference type="AlphaFoldDB" id="A0A5J4UAB1"/>
<accession>A0A5J4UAB1</accession>
<feature type="region of interest" description="Disordered" evidence="1">
    <location>
        <begin position="81"/>
        <end position="165"/>
    </location>
</feature>
<dbReference type="Proteomes" id="UP000324800">
    <property type="component" value="Unassembled WGS sequence"/>
</dbReference>
<feature type="compositionally biased region" description="Basic and acidic residues" evidence="1">
    <location>
        <begin position="88"/>
        <end position="118"/>
    </location>
</feature>
<dbReference type="EMBL" id="SNRW01019198">
    <property type="protein sequence ID" value="KAA6366605.1"/>
    <property type="molecule type" value="Genomic_DNA"/>
</dbReference>